<keyword evidence="3 4" id="KW-0274">FAD</keyword>
<keyword evidence="2 4" id="KW-0285">Flavoprotein</keyword>
<dbReference type="Gene3D" id="2.40.110.20">
    <property type="match status" value="1"/>
</dbReference>
<dbReference type="InterPro" id="IPR006091">
    <property type="entry name" value="Acyl-CoA_Oxase/DH_mid-dom"/>
</dbReference>
<dbReference type="Gene3D" id="6.10.250.600">
    <property type="match status" value="1"/>
</dbReference>
<reference evidence="9 10" key="1">
    <citation type="submission" date="2018-06" db="EMBL/GenBank/DDBJ databases">
        <title>A transcriptomic atlas of mushroom development highlights an independent origin of complex multicellularity.</title>
        <authorList>
            <consortium name="DOE Joint Genome Institute"/>
            <person name="Krizsan K."/>
            <person name="Almasi E."/>
            <person name="Merenyi Z."/>
            <person name="Sahu N."/>
            <person name="Viragh M."/>
            <person name="Koszo T."/>
            <person name="Mondo S."/>
            <person name="Kiss B."/>
            <person name="Balint B."/>
            <person name="Kues U."/>
            <person name="Barry K."/>
            <person name="Hegedus J.C."/>
            <person name="Henrissat B."/>
            <person name="Johnson J."/>
            <person name="Lipzen A."/>
            <person name="Ohm R."/>
            <person name="Nagy I."/>
            <person name="Pangilinan J."/>
            <person name="Yan J."/>
            <person name="Xiong Y."/>
            <person name="Grigoriev I.V."/>
            <person name="Hibbett D.S."/>
            <person name="Nagy L.G."/>
        </authorList>
    </citation>
    <scope>NUCLEOTIDE SEQUENCE [LARGE SCALE GENOMIC DNA]</scope>
    <source>
        <strain evidence="9 10">SZMC22713</strain>
    </source>
</reference>
<name>A0A4Y7Q6P0_9AGAM</name>
<evidence type="ECO:0000256" key="3">
    <source>
        <dbReference type="ARBA" id="ARBA00022827"/>
    </source>
</evidence>
<sequence>MRIEEGFQLTQIPEPNPYPSDLVLPSLLRRLLPASYCKTIDADLFRFGERITNEIRQVSELAEPPSLTQYNHWGQRIDELRTSEGWRKLKAIAQAEGLVGIFYEREFQEYSRLYGFAKVMLMVGDGQVVFCPLSMTDGCARILEVMGTPEMKREIYPRLISRNPDDAFTSGQWMTERTGGSDVSQTETIATPCSSSTAHGSEFKLDGFKWFSSATDSDVAVALARTGPAKDGSRSLSLFLVPLCLPLLRPAGTPRPSSTSNGILVHRLKKKIGTHIVPTAELSLNNTEAYLVSKLNEGVKSITPVLNITRIHSAIGSVGSLRRALSLAREYATVRTVQGGTVHLSNVPLHVAELAKISIIYRALAHLVFGAVHLLGKTECGVATSDEERRLRLLTPVAKAFSAEKACTAMEECMAALGGQGYMEETGIGRLIRDCLVEKIWEGTITVLSLDLVRATRDRTTVEAYAKWANAILSSCPTTLHQDISLALATLRTVLTEIIGVFSQPDALPPLVPRPALMLFSHVTASLYLLEHAIWSHKGNESEHKTDAEVFIRWVEENGMKAAGDDVRRMMESGVQRQNDDMAIVYGSAGGKAKL</sequence>
<evidence type="ECO:0000256" key="5">
    <source>
        <dbReference type="SAM" id="MobiDB-lite"/>
    </source>
</evidence>
<evidence type="ECO:0000259" key="8">
    <source>
        <dbReference type="Pfam" id="PF18158"/>
    </source>
</evidence>
<dbReference type="Proteomes" id="UP000294933">
    <property type="component" value="Unassembled WGS sequence"/>
</dbReference>
<keyword evidence="10" id="KW-1185">Reference proteome</keyword>
<dbReference type="InterPro" id="IPR036250">
    <property type="entry name" value="AcylCo_DH-like_C"/>
</dbReference>
<evidence type="ECO:0000313" key="9">
    <source>
        <dbReference type="EMBL" id="TDL23313.1"/>
    </source>
</evidence>
<gene>
    <name evidence="9" type="ORF">BD410DRAFT_787656</name>
</gene>
<keyword evidence="4" id="KW-0560">Oxidoreductase</keyword>
<evidence type="ECO:0000256" key="4">
    <source>
        <dbReference type="RuleBase" id="RU362125"/>
    </source>
</evidence>
<dbReference type="InterPro" id="IPR009100">
    <property type="entry name" value="AcylCoA_DH/oxidase_NM_dom_sf"/>
</dbReference>
<feature type="region of interest" description="Disordered" evidence="5">
    <location>
        <begin position="175"/>
        <end position="194"/>
    </location>
</feature>
<dbReference type="Pfam" id="PF00441">
    <property type="entry name" value="Acyl-CoA_dh_1"/>
    <property type="match status" value="1"/>
</dbReference>
<protein>
    <recommendedName>
        <fullName evidence="11">Acyl-CoA dehydrogenase NM domain-like protein</fullName>
    </recommendedName>
</protein>
<dbReference type="Pfam" id="PF18158">
    <property type="entry name" value="AidB_N"/>
    <property type="match status" value="1"/>
</dbReference>
<feature type="compositionally biased region" description="Polar residues" evidence="5">
    <location>
        <begin position="181"/>
        <end position="194"/>
    </location>
</feature>
<dbReference type="SUPFAM" id="SSF47203">
    <property type="entry name" value="Acyl-CoA dehydrogenase C-terminal domain-like"/>
    <property type="match status" value="1"/>
</dbReference>
<dbReference type="InterPro" id="IPR009075">
    <property type="entry name" value="AcylCo_DH/oxidase_C"/>
</dbReference>
<dbReference type="SUPFAM" id="SSF56645">
    <property type="entry name" value="Acyl-CoA dehydrogenase NM domain-like"/>
    <property type="match status" value="1"/>
</dbReference>
<dbReference type="PANTHER" id="PTHR42707">
    <property type="entry name" value="ACYL-COA DEHYDROGENASE"/>
    <property type="match status" value="1"/>
</dbReference>
<proteinExistence type="inferred from homology"/>
<feature type="domain" description="Acyl-CoA oxidase/dehydrogenase middle" evidence="7">
    <location>
        <begin position="172"/>
        <end position="286"/>
    </location>
</feature>
<dbReference type="Pfam" id="PF02770">
    <property type="entry name" value="Acyl-CoA_dh_M"/>
    <property type="match status" value="1"/>
</dbReference>
<dbReference type="InterPro" id="IPR052904">
    <property type="entry name" value="Acyl-CoA_dehydrogenase-like"/>
</dbReference>
<dbReference type="GO" id="GO:0003995">
    <property type="term" value="F:acyl-CoA dehydrogenase activity"/>
    <property type="evidence" value="ECO:0007669"/>
    <property type="project" value="TreeGrafter"/>
</dbReference>
<dbReference type="PANTHER" id="PTHR42707:SF2">
    <property type="entry name" value="ACD11 DEHYDROGENASE"/>
    <property type="match status" value="1"/>
</dbReference>
<dbReference type="InterPro" id="IPR041504">
    <property type="entry name" value="AidB_N"/>
</dbReference>
<evidence type="ECO:0000256" key="2">
    <source>
        <dbReference type="ARBA" id="ARBA00022630"/>
    </source>
</evidence>
<comment type="cofactor">
    <cofactor evidence="4">
        <name>FAD</name>
        <dbReference type="ChEBI" id="CHEBI:57692"/>
    </cofactor>
</comment>
<organism evidence="9 10">
    <name type="scientific">Rickenella mellea</name>
    <dbReference type="NCBI Taxonomy" id="50990"/>
    <lineage>
        <taxon>Eukaryota</taxon>
        <taxon>Fungi</taxon>
        <taxon>Dikarya</taxon>
        <taxon>Basidiomycota</taxon>
        <taxon>Agaricomycotina</taxon>
        <taxon>Agaricomycetes</taxon>
        <taxon>Hymenochaetales</taxon>
        <taxon>Rickenellaceae</taxon>
        <taxon>Rickenella</taxon>
    </lineage>
</organism>
<dbReference type="AlphaFoldDB" id="A0A4Y7Q6P0"/>
<evidence type="ECO:0000313" key="10">
    <source>
        <dbReference type="Proteomes" id="UP000294933"/>
    </source>
</evidence>
<feature type="domain" description="Adaptive response protein AidB N-terminal" evidence="8">
    <location>
        <begin position="16"/>
        <end position="163"/>
    </location>
</feature>
<dbReference type="VEuPathDB" id="FungiDB:BD410DRAFT_787656"/>
<dbReference type="EMBL" id="ML170171">
    <property type="protein sequence ID" value="TDL23313.1"/>
    <property type="molecule type" value="Genomic_DNA"/>
</dbReference>
<dbReference type="Gene3D" id="1.20.140.10">
    <property type="entry name" value="Butyryl-CoA Dehydrogenase, subunit A, domain 3"/>
    <property type="match status" value="1"/>
</dbReference>
<evidence type="ECO:0000256" key="1">
    <source>
        <dbReference type="ARBA" id="ARBA00009347"/>
    </source>
</evidence>
<evidence type="ECO:0000259" key="7">
    <source>
        <dbReference type="Pfam" id="PF02770"/>
    </source>
</evidence>
<evidence type="ECO:0008006" key="11">
    <source>
        <dbReference type="Google" id="ProtNLM"/>
    </source>
</evidence>
<accession>A0A4Y7Q6P0</accession>
<evidence type="ECO:0000259" key="6">
    <source>
        <dbReference type="Pfam" id="PF00441"/>
    </source>
</evidence>
<comment type="similarity">
    <text evidence="1 4">Belongs to the acyl-CoA dehydrogenase family.</text>
</comment>
<dbReference type="OrthoDB" id="10251155at2759"/>
<dbReference type="STRING" id="50990.A0A4Y7Q6P0"/>
<feature type="domain" description="Acyl-CoA dehydrogenase/oxidase C-terminal" evidence="6">
    <location>
        <begin position="296"/>
        <end position="452"/>
    </location>
</feature>